<keyword evidence="4" id="KW-1185">Reference proteome</keyword>
<evidence type="ECO:0000259" key="2">
    <source>
        <dbReference type="Pfam" id="PF13439"/>
    </source>
</evidence>
<dbReference type="InterPro" id="IPR001296">
    <property type="entry name" value="Glyco_trans_1"/>
</dbReference>
<dbReference type="GO" id="GO:0016757">
    <property type="term" value="F:glycosyltransferase activity"/>
    <property type="evidence" value="ECO:0007669"/>
    <property type="project" value="InterPro"/>
</dbReference>
<dbReference type="Gene3D" id="3.40.50.2000">
    <property type="entry name" value="Glycogen Phosphorylase B"/>
    <property type="match status" value="2"/>
</dbReference>
<proteinExistence type="predicted"/>
<dbReference type="InterPro" id="IPR028098">
    <property type="entry name" value="Glyco_trans_4-like_N"/>
</dbReference>
<dbReference type="SUPFAM" id="SSF58113">
    <property type="entry name" value="Apolipoprotein A-I"/>
    <property type="match status" value="1"/>
</dbReference>
<dbReference type="PANTHER" id="PTHR45947">
    <property type="entry name" value="SULFOQUINOVOSYL TRANSFERASE SQD2"/>
    <property type="match status" value="1"/>
</dbReference>
<dbReference type="SUPFAM" id="SSF53756">
    <property type="entry name" value="UDP-Glycosyltransferase/glycogen phosphorylase"/>
    <property type="match status" value="1"/>
</dbReference>
<dbReference type="EMBL" id="JACOQI010000010">
    <property type="protein sequence ID" value="MBC5770912.1"/>
    <property type="molecule type" value="Genomic_DNA"/>
</dbReference>
<dbReference type="Pfam" id="PF00534">
    <property type="entry name" value="Glycos_transf_1"/>
    <property type="match status" value="1"/>
</dbReference>
<feature type="domain" description="Glycosyltransferase subfamily 4-like N-terminal" evidence="2">
    <location>
        <begin position="18"/>
        <end position="185"/>
    </location>
</feature>
<dbReference type="InterPro" id="IPR050194">
    <property type="entry name" value="Glycosyltransferase_grp1"/>
</dbReference>
<feature type="domain" description="Glycosyl transferase family 1" evidence="1">
    <location>
        <begin position="203"/>
        <end position="354"/>
    </location>
</feature>
<evidence type="ECO:0000313" key="3">
    <source>
        <dbReference type="EMBL" id="MBC5770912.1"/>
    </source>
</evidence>
<name>A0A923ML64_9FIRM</name>
<accession>A0A923ML64</accession>
<dbReference type="PANTHER" id="PTHR45947:SF3">
    <property type="entry name" value="SULFOQUINOVOSYL TRANSFERASE SQD2"/>
    <property type="match status" value="1"/>
</dbReference>
<gene>
    <name evidence="3" type="ORF">H8Z83_11375</name>
</gene>
<protein>
    <submittedName>
        <fullName evidence="3">Glycosyltransferase</fullName>
    </submittedName>
</protein>
<comment type="caution">
    <text evidence="3">The sequence shown here is derived from an EMBL/GenBank/DDBJ whole genome shotgun (WGS) entry which is preliminary data.</text>
</comment>
<dbReference type="RefSeq" id="WP_187015137.1">
    <property type="nucleotide sequence ID" value="NZ_JACOQI010000010.1"/>
</dbReference>
<organism evidence="3 4">
    <name type="scientific">Dysosmobacter segnis</name>
    <dbReference type="NCBI Taxonomy" id="2763042"/>
    <lineage>
        <taxon>Bacteria</taxon>
        <taxon>Bacillati</taxon>
        <taxon>Bacillota</taxon>
        <taxon>Clostridia</taxon>
        <taxon>Eubacteriales</taxon>
        <taxon>Oscillospiraceae</taxon>
        <taxon>Dysosmobacter</taxon>
    </lineage>
</organism>
<evidence type="ECO:0000313" key="4">
    <source>
        <dbReference type="Proteomes" id="UP000620327"/>
    </source>
</evidence>
<reference evidence="3" key="1">
    <citation type="submission" date="2020-08" db="EMBL/GenBank/DDBJ databases">
        <title>Genome public.</title>
        <authorList>
            <person name="Liu C."/>
            <person name="Sun Q."/>
        </authorList>
    </citation>
    <scope>NUCLEOTIDE SEQUENCE</scope>
    <source>
        <strain evidence="3">BX15</strain>
    </source>
</reference>
<dbReference type="Pfam" id="PF13439">
    <property type="entry name" value="Glyco_transf_4"/>
    <property type="match status" value="1"/>
</dbReference>
<dbReference type="AlphaFoldDB" id="A0A923ML64"/>
<evidence type="ECO:0000259" key="1">
    <source>
        <dbReference type="Pfam" id="PF00534"/>
    </source>
</evidence>
<dbReference type="Proteomes" id="UP000620327">
    <property type="component" value="Unassembled WGS sequence"/>
</dbReference>
<sequence length="480" mass="53972">MQEPHSICLLNDSFPPLIDGVANTVVNYAQELTKLGDRAIVVTPEHPDADDSRFPFPVARYPSVDTRRLFGYLAGYPFSPETLRQLKEQKVDLLHSHCPVMSTILARSIRDVVDAPLVFTYHTKFDVDVAKLLRGRLLQESALYVLASNISACDEVWVVSRGAGENLRSIGYQGDYHVMENGVDMPRGRVSEEAITAATTDYDLPEGVPVFLFVGRMMWYKGLRIILDALKLLQAGGQDFRMVFIGSGADAAEVQEYAKPLGGKCIFTGAISQRETLRAWYCRADLFLFPSSYDTNGLVVREAAACDLAAVLIDGSCAAEGVTDGVDGFLIDENAGSMAAKLQEICKQPECMAQVGCQAGDRLYLSWGDAVKRARERYGIVMENYRMGRYDDHHRPMDGVLNAQGSMMDALAKLRDLGDGLAERYREGWDEHREGIQERRNEFREEFQERLEEHREGRRAFRTELKQKGEALWQKLDRYL</sequence>